<dbReference type="RefSeq" id="WP_082070588.1">
    <property type="nucleotide sequence ID" value="NZ_CP007142.1"/>
</dbReference>
<dbReference type="KEGG" id="gsn:YC6258_01535"/>
<gene>
    <name evidence="2" type="ORF">YC6258_01535</name>
</gene>
<dbReference type="HOGENOM" id="CLU_200276_2_1_6"/>
<feature type="transmembrane region" description="Helical" evidence="1">
    <location>
        <begin position="12"/>
        <end position="41"/>
    </location>
</feature>
<dbReference type="AlphaFoldDB" id="A0A0C5VJK7"/>
<dbReference type="NCBIfam" id="TIGR02973">
    <property type="entry name" value="nitrate_rd_NapE"/>
    <property type="match status" value="1"/>
</dbReference>
<dbReference type="Proteomes" id="UP000032266">
    <property type="component" value="Chromosome"/>
</dbReference>
<dbReference type="EMBL" id="CP007142">
    <property type="protein sequence ID" value="AJQ93583.1"/>
    <property type="molecule type" value="Genomic_DNA"/>
</dbReference>
<sequence length="50" mass="5440">MSEEQPSKGDELKLFIFLTVFLAPILSIAIIGGYGFAVWMLQLLMGPPGV</sequence>
<accession>A0A0C5VJK7</accession>
<dbReference type="OrthoDB" id="7596241at2"/>
<keyword evidence="1" id="KW-0472">Membrane</keyword>
<dbReference type="InterPro" id="IPR004448">
    <property type="entry name" value="Nitrate_reductase_NapE"/>
</dbReference>
<dbReference type="STRING" id="1445510.YC6258_01535"/>
<evidence type="ECO:0000313" key="2">
    <source>
        <dbReference type="EMBL" id="AJQ93583.1"/>
    </source>
</evidence>
<keyword evidence="1" id="KW-0812">Transmembrane</keyword>
<keyword evidence="3" id="KW-1185">Reference proteome</keyword>
<protein>
    <submittedName>
        <fullName evidence="2">Periplasmic nitrate reductase system, NapE component</fullName>
    </submittedName>
</protein>
<reference evidence="2 3" key="1">
    <citation type="submission" date="2014-01" db="EMBL/GenBank/DDBJ databases">
        <title>Full genme sequencing of cellulolytic bacterium Gynuella sunshinyii YC6258T gen. nov., sp. nov.</title>
        <authorList>
            <person name="Khan H."/>
            <person name="Chung E.J."/>
            <person name="Chung Y.R."/>
        </authorList>
    </citation>
    <scope>NUCLEOTIDE SEQUENCE [LARGE SCALE GENOMIC DNA]</scope>
    <source>
        <strain evidence="2 3">YC6258</strain>
    </source>
</reference>
<proteinExistence type="predicted"/>
<evidence type="ECO:0000256" key="1">
    <source>
        <dbReference type="SAM" id="Phobius"/>
    </source>
</evidence>
<keyword evidence="1" id="KW-1133">Transmembrane helix</keyword>
<name>A0A0C5VJK7_9GAMM</name>
<dbReference type="InterPro" id="IPR010649">
    <property type="entry name" value="NapE_TorE"/>
</dbReference>
<dbReference type="Pfam" id="PF06796">
    <property type="entry name" value="NapE"/>
    <property type="match status" value="1"/>
</dbReference>
<evidence type="ECO:0000313" key="3">
    <source>
        <dbReference type="Proteomes" id="UP000032266"/>
    </source>
</evidence>
<organism evidence="2 3">
    <name type="scientific">Gynuella sunshinyii YC6258</name>
    <dbReference type="NCBI Taxonomy" id="1445510"/>
    <lineage>
        <taxon>Bacteria</taxon>
        <taxon>Pseudomonadati</taxon>
        <taxon>Pseudomonadota</taxon>
        <taxon>Gammaproteobacteria</taxon>
        <taxon>Oceanospirillales</taxon>
        <taxon>Saccharospirillaceae</taxon>
        <taxon>Gynuella</taxon>
    </lineage>
</organism>